<feature type="region of interest" description="Disordered" evidence="1">
    <location>
        <begin position="229"/>
        <end position="340"/>
    </location>
</feature>
<feature type="compositionally biased region" description="Gly residues" evidence="1">
    <location>
        <begin position="146"/>
        <end position="162"/>
    </location>
</feature>
<dbReference type="EMBL" id="KB007885">
    <property type="protein sequence ID" value="ELR22306.1"/>
    <property type="molecule type" value="Genomic_DNA"/>
</dbReference>
<dbReference type="Gene3D" id="1.20.58.80">
    <property type="entry name" value="Phosphotransferase system, lactose/cellobiose-type IIA subunit"/>
    <property type="match status" value="1"/>
</dbReference>
<feature type="compositionally biased region" description="Low complexity" evidence="1">
    <location>
        <begin position="229"/>
        <end position="240"/>
    </location>
</feature>
<evidence type="ECO:0000259" key="2">
    <source>
        <dbReference type="Pfam" id="PF04212"/>
    </source>
</evidence>
<keyword evidence="4" id="KW-1185">Reference proteome</keyword>
<dbReference type="AlphaFoldDB" id="L8HD30"/>
<feature type="region of interest" description="Disordered" evidence="1">
    <location>
        <begin position="69"/>
        <end position="90"/>
    </location>
</feature>
<feature type="compositionally biased region" description="Acidic residues" evidence="1">
    <location>
        <begin position="264"/>
        <end position="291"/>
    </location>
</feature>
<dbReference type="GeneID" id="14923238"/>
<gene>
    <name evidence="3" type="ORF">ACA1_252510</name>
</gene>
<dbReference type="Proteomes" id="UP000011083">
    <property type="component" value="Unassembled WGS sequence"/>
</dbReference>
<dbReference type="Pfam" id="PF04212">
    <property type="entry name" value="MIT"/>
    <property type="match status" value="1"/>
</dbReference>
<feature type="region of interest" description="Disordered" evidence="1">
    <location>
        <begin position="101"/>
        <end position="120"/>
    </location>
</feature>
<dbReference type="VEuPathDB" id="AmoebaDB:ACA1_252510"/>
<proteinExistence type="predicted"/>
<dbReference type="SUPFAM" id="SSF116846">
    <property type="entry name" value="MIT domain"/>
    <property type="match status" value="1"/>
</dbReference>
<dbReference type="InterPro" id="IPR036181">
    <property type="entry name" value="MIT_dom_sf"/>
</dbReference>
<dbReference type="KEGG" id="acan:ACA1_252510"/>
<organism evidence="3 4">
    <name type="scientific">Acanthamoeba castellanii (strain ATCC 30010 / Neff)</name>
    <dbReference type="NCBI Taxonomy" id="1257118"/>
    <lineage>
        <taxon>Eukaryota</taxon>
        <taxon>Amoebozoa</taxon>
        <taxon>Discosea</taxon>
        <taxon>Longamoebia</taxon>
        <taxon>Centramoebida</taxon>
        <taxon>Acanthamoebidae</taxon>
        <taxon>Acanthamoeba</taxon>
    </lineage>
</organism>
<accession>L8HD30</accession>
<reference evidence="3 4" key="1">
    <citation type="journal article" date="2013" name="Genome Biol.">
        <title>Genome of Acanthamoeba castellanii highlights extensive lateral gene transfer and early evolution of tyrosine kinase signaling.</title>
        <authorList>
            <person name="Clarke M."/>
            <person name="Lohan A.J."/>
            <person name="Liu B."/>
            <person name="Lagkouvardos I."/>
            <person name="Roy S."/>
            <person name="Zafar N."/>
            <person name="Bertelli C."/>
            <person name="Schilde C."/>
            <person name="Kianianmomeni A."/>
            <person name="Burglin T.R."/>
            <person name="Frech C."/>
            <person name="Turcotte B."/>
            <person name="Kopec K.O."/>
            <person name="Synnott J.M."/>
            <person name="Choo C."/>
            <person name="Paponov I."/>
            <person name="Finkler A."/>
            <person name="Soon Heng Tan C."/>
            <person name="Hutchins A.P."/>
            <person name="Weinmeier T."/>
            <person name="Rattei T."/>
            <person name="Chu J.S."/>
            <person name="Gimenez G."/>
            <person name="Irimia M."/>
            <person name="Rigden D.J."/>
            <person name="Fitzpatrick D.A."/>
            <person name="Lorenzo-Morales J."/>
            <person name="Bateman A."/>
            <person name="Chiu C.H."/>
            <person name="Tang P."/>
            <person name="Hegemann P."/>
            <person name="Fromm H."/>
            <person name="Raoult D."/>
            <person name="Greub G."/>
            <person name="Miranda-Saavedra D."/>
            <person name="Chen N."/>
            <person name="Nash P."/>
            <person name="Ginger M.L."/>
            <person name="Horn M."/>
            <person name="Schaap P."/>
            <person name="Caler L."/>
            <person name="Loftus B."/>
        </authorList>
    </citation>
    <scope>NUCLEOTIDE SEQUENCE [LARGE SCALE GENOMIC DNA]</scope>
    <source>
        <strain evidence="3 4">Neff</strain>
    </source>
</reference>
<sequence>MGEELARGLQALTRATQLDAQLRYGEAVQAYRDGIALLYLAYGDSFRQTLLQKIGEYQRRADQLAMRLAAGARPPPSSSAAQPPSHHGLDIPKHALAALASTGTAGPPTPGGLGGGLPQHHFADEEDRALMERVMQLRVDVVTSSAGGGGQGGGHGSQGGGRSVEDVDREYRERVNRLAGREVIADPSAATRPSILDAEELTEEEQIERILNAVHDDVRLEILGGPVAVATTPTSSSLPSAKKKNDRPGHRRSRRRGRRASDSDTSDDSSTDESGDDDESDGTGSSNDDEEAERRRRRRARMEQERDLTFGQKWELRKKEREERKAGRRDAADADPLREREKAFMAMKEKEERDKERKYRAEFIKKWGM</sequence>
<evidence type="ECO:0000256" key="1">
    <source>
        <dbReference type="SAM" id="MobiDB-lite"/>
    </source>
</evidence>
<dbReference type="RefSeq" id="XP_004367562.1">
    <property type="nucleotide sequence ID" value="XM_004367505.1"/>
</dbReference>
<evidence type="ECO:0000313" key="3">
    <source>
        <dbReference type="EMBL" id="ELR22306.1"/>
    </source>
</evidence>
<name>L8HD30_ACACF</name>
<protein>
    <submittedName>
        <fullName evidence="3">MIT domain containing protein</fullName>
    </submittedName>
</protein>
<dbReference type="InterPro" id="IPR007330">
    <property type="entry name" value="MIT_dom"/>
</dbReference>
<evidence type="ECO:0000313" key="4">
    <source>
        <dbReference type="Proteomes" id="UP000011083"/>
    </source>
</evidence>
<feature type="compositionally biased region" description="Basic and acidic residues" evidence="1">
    <location>
        <begin position="301"/>
        <end position="340"/>
    </location>
</feature>
<feature type="domain" description="MIT" evidence="2">
    <location>
        <begin position="5"/>
        <end position="64"/>
    </location>
</feature>
<feature type="region of interest" description="Disordered" evidence="1">
    <location>
        <begin position="143"/>
        <end position="165"/>
    </location>
</feature>
<feature type="compositionally biased region" description="Basic residues" evidence="1">
    <location>
        <begin position="241"/>
        <end position="258"/>
    </location>
</feature>